<organism evidence="1 2">
    <name type="scientific">Phanerochaete sordida</name>
    <dbReference type="NCBI Taxonomy" id="48140"/>
    <lineage>
        <taxon>Eukaryota</taxon>
        <taxon>Fungi</taxon>
        <taxon>Dikarya</taxon>
        <taxon>Basidiomycota</taxon>
        <taxon>Agaricomycotina</taxon>
        <taxon>Agaricomycetes</taxon>
        <taxon>Polyporales</taxon>
        <taxon>Phanerochaetaceae</taxon>
        <taxon>Phanerochaete</taxon>
    </lineage>
</organism>
<dbReference type="OrthoDB" id="2797325at2759"/>
<reference evidence="1 2" key="1">
    <citation type="submission" date="2021-08" db="EMBL/GenBank/DDBJ databases">
        <title>Draft Genome Sequence of Phanerochaete sordida strain YK-624.</title>
        <authorList>
            <person name="Mori T."/>
            <person name="Dohra H."/>
            <person name="Suzuki T."/>
            <person name="Kawagishi H."/>
            <person name="Hirai H."/>
        </authorList>
    </citation>
    <scope>NUCLEOTIDE SEQUENCE [LARGE SCALE GENOMIC DNA]</scope>
    <source>
        <strain evidence="1 2">YK-624</strain>
    </source>
</reference>
<accession>A0A9P3LB60</accession>
<dbReference type="AlphaFoldDB" id="A0A9P3LB60"/>
<dbReference type="Proteomes" id="UP000703269">
    <property type="component" value="Unassembled WGS sequence"/>
</dbReference>
<evidence type="ECO:0000313" key="2">
    <source>
        <dbReference type="Proteomes" id="UP000703269"/>
    </source>
</evidence>
<name>A0A9P3LB60_9APHY</name>
<dbReference type="Gene3D" id="3.80.10.10">
    <property type="entry name" value="Ribonuclease Inhibitor"/>
    <property type="match status" value="1"/>
</dbReference>
<dbReference type="EMBL" id="BPQB01000011">
    <property type="protein sequence ID" value="GJE89141.1"/>
    <property type="molecule type" value="Genomic_DNA"/>
</dbReference>
<keyword evidence="2" id="KW-1185">Reference proteome</keyword>
<sequence>MPGSSQLPISTTLGIIDHLGDDPVSLFTCSLVCLSWMTRSRAHTFYHLVVDDAARLRTLLGLLRGGTHSFRFCTRELYLGAQWPFPEHMDLSRDDFILLLASLPTLQALTLANIRWSADTPLPLACTPHTPRHLSTLRLYHLHAAGSAALGMAHLSSLLRLFSGIGALDMLYDADAAFSTDDAPAHACAKVRALPALGELTLLCSRAKPRIIRWLANAGVFDGLESLQLWLADEEAAVAFGRVVRASGKSLKTLGIYLIREGMLDATREYQAALRLSSSR</sequence>
<comment type="caution">
    <text evidence="1">The sequence shown here is derived from an EMBL/GenBank/DDBJ whole genome shotgun (WGS) entry which is preliminary data.</text>
</comment>
<protein>
    <submittedName>
        <fullName evidence="1">Uncharacterized protein</fullName>
    </submittedName>
</protein>
<evidence type="ECO:0000313" key="1">
    <source>
        <dbReference type="EMBL" id="GJE89141.1"/>
    </source>
</evidence>
<gene>
    <name evidence="1" type="ORF">PsYK624_052350</name>
</gene>
<dbReference type="InterPro" id="IPR032675">
    <property type="entry name" value="LRR_dom_sf"/>
</dbReference>
<proteinExistence type="predicted"/>